<dbReference type="Pfam" id="PF04339">
    <property type="entry name" value="FemAB_like"/>
    <property type="match status" value="1"/>
</dbReference>
<gene>
    <name evidence="1" type="ORF">B1199_18865</name>
</gene>
<dbReference type="AlphaFoldDB" id="A0A2D0A0G5"/>
<dbReference type="InterPro" id="IPR016181">
    <property type="entry name" value="Acyl_CoA_acyltransferase"/>
</dbReference>
<dbReference type="Proteomes" id="UP000194841">
    <property type="component" value="Unassembled WGS sequence"/>
</dbReference>
<accession>A0A2D0A0G5</accession>
<comment type="caution">
    <text evidence="1">The sequence shown here is derived from an EMBL/GenBank/DDBJ whole genome shotgun (WGS) entry which is preliminary data.</text>
</comment>
<proteinExistence type="predicted"/>
<name>A0A2D0A0G5_PSEDV</name>
<keyword evidence="2" id="KW-1185">Reference proteome</keyword>
<dbReference type="Gene3D" id="3.40.630.30">
    <property type="match status" value="1"/>
</dbReference>
<evidence type="ECO:0000313" key="2">
    <source>
        <dbReference type="Proteomes" id="UP000194841"/>
    </source>
</evidence>
<sequence length="379" mass="44240">MFHHQFIDDLSNIAPAIWDALFESDPLVSHAFLLACQQSGAASIQSGWHAQHLVIYQESVVMAILPGYLKTHSYGEYVFDWSWAEAYQQHNLPYYPKWVCGVPFSPVSGTRIGCKKLDDPLIQYISDTLNSHCQQQGWSGWHVNFLPKEHSDPLSHGNTMQRIGVQFQWFNRGYTDFEHFLARFTARRRKTLKKERQKALADNLSIQWLEGDEITTELMDQFTHFYQQTYLKRSGHLGYFNQNFFRQLQHNLRDKLVIMVAKKDHDIIAATLSLKSHDTLFGRYWGAKEHYDFLHFELCYYQGIEYCIKHGLACFHAGAQGEHKIMRGFEAVFTYSNHAIIHPEFSAAIGHFIDRETTHLREYQQQCLTLLPFKKDVPI</sequence>
<dbReference type="GO" id="GO:0016740">
    <property type="term" value="F:transferase activity"/>
    <property type="evidence" value="ECO:0007669"/>
    <property type="project" value="UniProtKB-KW"/>
</dbReference>
<dbReference type="InterPro" id="IPR007434">
    <property type="entry name" value="FemAB-like"/>
</dbReference>
<organism evidence="1 2">
    <name type="scientific">Pseudoalteromonas ulvae</name>
    <dbReference type="NCBI Taxonomy" id="107327"/>
    <lineage>
        <taxon>Bacteria</taxon>
        <taxon>Pseudomonadati</taxon>
        <taxon>Pseudomonadota</taxon>
        <taxon>Gammaproteobacteria</taxon>
        <taxon>Alteromonadales</taxon>
        <taxon>Pseudoalteromonadaceae</taxon>
        <taxon>Pseudoalteromonas</taxon>
    </lineage>
</organism>
<reference evidence="1 2" key="1">
    <citation type="submission" date="2017-02" db="EMBL/GenBank/DDBJ databases">
        <title>Pseudoalteromonas ulvae TC14 Genome.</title>
        <authorList>
            <person name="Molmeret M."/>
        </authorList>
    </citation>
    <scope>NUCLEOTIDE SEQUENCE [LARGE SCALE GENOMIC DNA]</scope>
    <source>
        <strain evidence="1">TC14</strain>
    </source>
</reference>
<dbReference type="SUPFAM" id="SSF55729">
    <property type="entry name" value="Acyl-CoA N-acyltransferases (Nat)"/>
    <property type="match status" value="1"/>
</dbReference>
<keyword evidence="1" id="KW-0808">Transferase</keyword>
<dbReference type="RefSeq" id="WP_086745689.1">
    <property type="nucleotide sequence ID" value="NZ_MWPV01000007.1"/>
</dbReference>
<evidence type="ECO:0000313" key="1">
    <source>
        <dbReference type="EMBL" id="OUL56175.1"/>
    </source>
</evidence>
<dbReference type="PANTHER" id="PTHR47017:SF1">
    <property type="entry name" value="ACYL-COA"/>
    <property type="match status" value="1"/>
</dbReference>
<dbReference type="PANTHER" id="PTHR47017">
    <property type="entry name" value="ACYL-COA"/>
    <property type="match status" value="1"/>
</dbReference>
<protein>
    <submittedName>
        <fullName evidence="1">GNAT family N-acetyltransferase</fullName>
    </submittedName>
</protein>
<dbReference type="OrthoDB" id="9776898at2"/>
<dbReference type="EMBL" id="MWPV01000007">
    <property type="protein sequence ID" value="OUL56175.1"/>
    <property type="molecule type" value="Genomic_DNA"/>
</dbReference>